<evidence type="ECO:0000313" key="4">
    <source>
        <dbReference type="Proteomes" id="UP000580051"/>
    </source>
</evidence>
<proteinExistence type="predicted"/>
<dbReference type="AlphaFoldDB" id="A0A6V8PJW7"/>
<evidence type="ECO:0000313" key="3">
    <source>
        <dbReference type="Proteomes" id="UP000568877"/>
    </source>
</evidence>
<accession>A0A6V8PJW7</accession>
<sequence>MDFTDTPKKFQQLLWKESIQAVKDSIRFTSFETFRKHLQDSLPQNSSYTRKRYTSSILKWFFPTGDLNSLPSLVWRHYRDESILRDVMRYQYLSREPVIAEFIRQYLIPLKPGTKLPSSYFKDYVNKTFESPKKKQIERLSSAVRDLGFIRRNRNIPIVQSIPEPKAALIILVHFIFAPTHRTVSLKEIVEHHFWHFLGIRSQDRVKTILKEANARGLIAKYIIADQLEQITTKHTLESMLENRIRL</sequence>
<evidence type="ECO:0000313" key="2">
    <source>
        <dbReference type="EMBL" id="GFP32955.1"/>
    </source>
</evidence>
<dbReference type="EMBL" id="BLSA01000210">
    <property type="protein sequence ID" value="GFP32955.1"/>
    <property type="molecule type" value="Genomic_DNA"/>
</dbReference>
<dbReference type="Proteomes" id="UP000568877">
    <property type="component" value="Unassembled WGS sequence"/>
</dbReference>
<evidence type="ECO:0008006" key="5">
    <source>
        <dbReference type="Google" id="ProtNLM"/>
    </source>
</evidence>
<comment type="caution">
    <text evidence="2">The sequence shown here is derived from an EMBL/GenBank/DDBJ whole genome shotgun (WGS) entry which is preliminary data.</text>
</comment>
<dbReference type="RefSeq" id="WP_176226517.1">
    <property type="nucleotide sequence ID" value="NZ_BLRV01000041.1"/>
</dbReference>
<protein>
    <recommendedName>
        <fullName evidence="5">DUF1819 domain-containing protein</fullName>
    </recommendedName>
</protein>
<dbReference type="Proteomes" id="UP000580051">
    <property type="component" value="Unassembled WGS sequence"/>
</dbReference>
<evidence type="ECO:0000313" key="1">
    <source>
        <dbReference type="EMBL" id="GFP21384.1"/>
    </source>
</evidence>
<name>A0A6V8PJW7_9ACTN</name>
<dbReference type="EMBL" id="BLRV01000041">
    <property type="protein sequence ID" value="GFP21384.1"/>
    <property type="molecule type" value="Genomic_DNA"/>
</dbReference>
<gene>
    <name evidence="1" type="ORF">HKBW3S06_00610</name>
    <name evidence="2" type="ORF">HKBW3S42_01264</name>
</gene>
<organism evidence="2 3">
    <name type="scientific">Candidatus Hakubella thermalkaliphila</name>
    <dbReference type="NCBI Taxonomy" id="2754717"/>
    <lineage>
        <taxon>Bacteria</taxon>
        <taxon>Bacillati</taxon>
        <taxon>Actinomycetota</taxon>
        <taxon>Actinomycetota incertae sedis</taxon>
        <taxon>Candidatus Hakubellales</taxon>
        <taxon>Candidatus Hakubellaceae</taxon>
        <taxon>Candidatus Hakubella</taxon>
    </lineage>
</organism>
<reference evidence="3 4" key="1">
    <citation type="journal article" date="2020" name="Front. Microbiol.">
        <title>Single-cell genomics of novel Actinobacteria with the Wood-Ljungdahl pathway discovered in a serpentinizing system.</title>
        <authorList>
            <person name="Merino N."/>
            <person name="Kawai M."/>
            <person name="Boyd E.S."/>
            <person name="Colman D.R."/>
            <person name="McGlynn S.E."/>
            <person name="Nealson K.H."/>
            <person name="Kurokawa K."/>
            <person name="Hongoh Y."/>
        </authorList>
    </citation>
    <scope>NUCLEOTIDE SEQUENCE [LARGE SCALE GENOMIC DNA]</scope>
    <source>
        <strain evidence="1 4">S06</strain>
        <strain evidence="2 3">S42</strain>
    </source>
</reference>